<dbReference type="PANTHER" id="PTHR21621">
    <property type="entry name" value="RIBOSOMAL PROTEIN S6 MODIFICATION PROTEIN"/>
    <property type="match status" value="1"/>
</dbReference>
<evidence type="ECO:0000313" key="4">
    <source>
        <dbReference type="Proteomes" id="UP001260980"/>
    </source>
</evidence>
<dbReference type="PANTHER" id="PTHR21621:SF0">
    <property type="entry name" value="BETA-CITRYLGLUTAMATE SYNTHASE B-RELATED"/>
    <property type="match status" value="1"/>
</dbReference>
<name>A0ABU3RIJ7_9BACL</name>
<dbReference type="RefSeq" id="WP_315954120.1">
    <property type="nucleotide sequence ID" value="NZ_JAWCUD010000009.1"/>
</dbReference>
<comment type="caution">
    <text evidence="3">The sequence shown here is derived from an EMBL/GenBank/DDBJ whole genome shotgun (WGS) entry which is preliminary data.</text>
</comment>
<organism evidence="3 4">
    <name type="scientific">Paenibacillus violae</name>
    <dbReference type="NCBI Taxonomy" id="3077234"/>
    <lineage>
        <taxon>Bacteria</taxon>
        <taxon>Bacillati</taxon>
        <taxon>Bacillota</taxon>
        <taxon>Bacilli</taxon>
        <taxon>Bacillales</taxon>
        <taxon>Paenibacillaceae</taxon>
        <taxon>Paenibacillus</taxon>
    </lineage>
</organism>
<proteinExistence type="predicted"/>
<dbReference type="SUPFAM" id="SSF56059">
    <property type="entry name" value="Glutathione synthetase ATP-binding domain-like"/>
    <property type="match status" value="1"/>
</dbReference>
<dbReference type="Proteomes" id="UP001260980">
    <property type="component" value="Unassembled WGS sequence"/>
</dbReference>
<dbReference type="InterPro" id="IPR026838">
    <property type="entry name" value="YheC/D"/>
</dbReference>
<sequence length="255" mass="29610">MNTDAWGEGMVYWNNKLGKYKALLTNEEIALSLPPTILATEANVEGMLEKYRIVYLKPSNGTGGYGIFKLSRTDTRYRLANGTRHRSFSTFKGTYSAFQRAKRKKVYLVQKGIPLLHYHGLPFDLRIMVQRNRQRKWEVTGIVGRLAMPNKVVTNYHSGGRPMPVEKLLSPFMSKKEQVSYVESLKALGIRISKHMSGIFPKFRSYGIDIGIDKEMKPWIIEVNTRPDKYIFNALSDKRMFRKIIRYERFTKLSR</sequence>
<evidence type="ECO:0000256" key="1">
    <source>
        <dbReference type="PROSITE-ProRule" id="PRU00409"/>
    </source>
</evidence>
<gene>
    <name evidence="3" type="ORF">RQP52_23565</name>
</gene>
<reference evidence="3 4" key="1">
    <citation type="submission" date="2023-10" db="EMBL/GenBank/DDBJ databases">
        <title>Paenibacillus strain PFR10 Genome sequencing and assembly.</title>
        <authorList>
            <person name="Kim I."/>
        </authorList>
    </citation>
    <scope>NUCLEOTIDE SEQUENCE [LARGE SCALE GENOMIC DNA]</scope>
    <source>
        <strain evidence="3 4">PFR10</strain>
    </source>
</reference>
<dbReference type="Gene3D" id="3.30.470.20">
    <property type="entry name" value="ATP-grasp fold, B domain"/>
    <property type="match status" value="1"/>
</dbReference>
<dbReference type="PROSITE" id="PS50975">
    <property type="entry name" value="ATP_GRASP"/>
    <property type="match status" value="1"/>
</dbReference>
<evidence type="ECO:0000259" key="2">
    <source>
        <dbReference type="PROSITE" id="PS50975"/>
    </source>
</evidence>
<protein>
    <submittedName>
        <fullName evidence="3">YheC/YheD family protein</fullName>
    </submittedName>
</protein>
<keyword evidence="1" id="KW-0067">ATP-binding</keyword>
<keyword evidence="4" id="KW-1185">Reference proteome</keyword>
<dbReference type="Pfam" id="PF14398">
    <property type="entry name" value="ATPgrasp_YheCD"/>
    <property type="match status" value="1"/>
</dbReference>
<dbReference type="InterPro" id="IPR011761">
    <property type="entry name" value="ATP-grasp"/>
</dbReference>
<dbReference type="EMBL" id="JAWCUD010000009">
    <property type="protein sequence ID" value="MDU0204067.1"/>
    <property type="molecule type" value="Genomic_DNA"/>
</dbReference>
<feature type="domain" description="ATP-grasp" evidence="2">
    <location>
        <begin position="21"/>
        <end position="249"/>
    </location>
</feature>
<evidence type="ECO:0000313" key="3">
    <source>
        <dbReference type="EMBL" id="MDU0204067.1"/>
    </source>
</evidence>
<keyword evidence="1" id="KW-0547">Nucleotide-binding</keyword>
<accession>A0ABU3RIJ7</accession>